<name>M1UTM9_CYAM1</name>
<dbReference type="Gramene" id="CMN022CT">
    <property type="protein sequence ID" value="CMN022CT"/>
    <property type="gene ID" value="CMN022C"/>
</dbReference>
<evidence type="ECO:0000256" key="2">
    <source>
        <dbReference type="SAM" id="MobiDB-lite"/>
    </source>
</evidence>
<dbReference type="InterPro" id="IPR006050">
    <property type="entry name" value="DNA_photolyase_N"/>
</dbReference>
<evidence type="ECO:0000256" key="1">
    <source>
        <dbReference type="ARBA" id="ARBA00005862"/>
    </source>
</evidence>
<dbReference type="GO" id="GO:0003677">
    <property type="term" value="F:DNA binding"/>
    <property type="evidence" value="ECO:0007669"/>
    <property type="project" value="TreeGrafter"/>
</dbReference>
<dbReference type="SUPFAM" id="SSF48173">
    <property type="entry name" value="Cryptochrome/photolyase FAD-binding domain"/>
    <property type="match status" value="1"/>
</dbReference>
<dbReference type="InterPro" id="IPR002081">
    <property type="entry name" value="Cryptochrome/DNA_photolyase_1"/>
</dbReference>
<keyword evidence="5" id="KW-1185">Reference proteome</keyword>
<dbReference type="GO" id="GO:0003904">
    <property type="term" value="F:deoxyribodipyrimidine photo-lyase activity"/>
    <property type="evidence" value="ECO:0007669"/>
    <property type="project" value="TreeGrafter"/>
</dbReference>
<dbReference type="InterPro" id="IPR014729">
    <property type="entry name" value="Rossmann-like_a/b/a_fold"/>
</dbReference>
<evidence type="ECO:0000313" key="5">
    <source>
        <dbReference type="Proteomes" id="UP000007014"/>
    </source>
</evidence>
<dbReference type="Gene3D" id="1.25.40.80">
    <property type="match status" value="1"/>
</dbReference>
<organism evidence="4 5">
    <name type="scientific">Cyanidioschyzon merolae (strain NIES-3377 / 10D)</name>
    <name type="common">Unicellular red alga</name>
    <dbReference type="NCBI Taxonomy" id="280699"/>
    <lineage>
        <taxon>Eukaryota</taxon>
        <taxon>Rhodophyta</taxon>
        <taxon>Bangiophyceae</taxon>
        <taxon>Cyanidiales</taxon>
        <taxon>Cyanidiaceae</taxon>
        <taxon>Cyanidioschyzon</taxon>
    </lineage>
</organism>
<evidence type="ECO:0000259" key="3">
    <source>
        <dbReference type="PROSITE" id="PS51645"/>
    </source>
</evidence>
<comment type="similarity">
    <text evidence="1">Belongs to the DNA photolyase class-1 family.</text>
</comment>
<dbReference type="InterPro" id="IPR036134">
    <property type="entry name" value="Crypto/Photolyase_FAD-like_sf"/>
</dbReference>
<dbReference type="OrthoDB" id="10397629at2759"/>
<feature type="region of interest" description="Disordered" evidence="2">
    <location>
        <begin position="29"/>
        <end position="51"/>
    </location>
</feature>
<feature type="compositionally biased region" description="Basic residues" evidence="2">
    <location>
        <begin position="39"/>
        <end position="50"/>
    </location>
</feature>
<dbReference type="Pfam" id="PF00875">
    <property type="entry name" value="DNA_photolyase"/>
    <property type="match status" value="1"/>
</dbReference>
<dbReference type="RefSeq" id="XP_005537202.1">
    <property type="nucleotide sequence ID" value="XM_005537145.1"/>
</dbReference>
<sequence length="425" mass="46404">MFLTCSISKLQLTFVGASTGARLTTPCLGAHGNDTPTRTRFRPHKARGGRRRADVAVSRRLPLDWFQLVASSGCTATTSGVRTGGDPALRLRDWLQVAPPSFAPLPQVGSGAGNARVIWWVNQDQRVTDNVALAEAARATRDRARGGLLLAVYTGSVRSCETRCALRDLRERLVALGSELLVIPEGGGAALVALLSRLRNEFQIQIDRIVFNHAVNWDGALAERAMVEAVEQANELALTLQGYWAGNTLLDEGMVQELSAQAGKRNVSFLAVAGTIRQRRTGKEVSIKLEPAPERLSCPEALCALAADSWRQIGTGMEHGTHRCPSEAEATRTLQAIVRQRNESVTERLARSDHAELSLVLKSALDLGCISVRQVLKRIAEVYQGSYEGYTFSEMMWRSYWAYHMHLKAFGGAGVTYSGKVSVFS</sequence>
<dbReference type="AlphaFoldDB" id="M1UTM9"/>
<protein>
    <recommendedName>
        <fullName evidence="3">Photolyase/cryptochrome alpha/beta domain-containing protein</fullName>
    </recommendedName>
</protein>
<feature type="domain" description="Photolyase/cryptochrome alpha/beta" evidence="3">
    <location>
        <begin position="115"/>
        <end position="248"/>
    </location>
</feature>
<dbReference type="EMBL" id="AP006496">
    <property type="protein sequence ID" value="BAM81166.1"/>
    <property type="molecule type" value="Genomic_DNA"/>
</dbReference>
<dbReference type="PROSITE" id="PS51645">
    <property type="entry name" value="PHR_CRY_ALPHA_BETA"/>
    <property type="match status" value="1"/>
</dbReference>
<dbReference type="InterPro" id="IPR036155">
    <property type="entry name" value="Crypto/Photolyase_N_sf"/>
</dbReference>
<dbReference type="KEGG" id="cme:CYME_CMN022C"/>
<reference evidence="4 5" key="1">
    <citation type="journal article" date="2004" name="Nature">
        <title>Genome sequence of the ultrasmall unicellular red alga Cyanidioschyzon merolae 10D.</title>
        <authorList>
            <person name="Matsuzaki M."/>
            <person name="Misumi O."/>
            <person name="Shin-i T."/>
            <person name="Maruyama S."/>
            <person name="Takahara M."/>
            <person name="Miyagishima S."/>
            <person name="Mori T."/>
            <person name="Nishida K."/>
            <person name="Yagisawa F."/>
            <person name="Nishida K."/>
            <person name="Yoshida Y."/>
            <person name="Nishimura Y."/>
            <person name="Nakao S."/>
            <person name="Kobayashi T."/>
            <person name="Momoyama Y."/>
            <person name="Higashiyama T."/>
            <person name="Minoda A."/>
            <person name="Sano M."/>
            <person name="Nomoto H."/>
            <person name="Oishi K."/>
            <person name="Hayashi H."/>
            <person name="Ohta F."/>
            <person name="Nishizaka S."/>
            <person name="Haga S."/>
            <person name="Miura S."/>
            <person name="Morishita T."/>
            <person name="Kabeya Y."/>
            <person name="Terasawa K."/>
            <person name="Suzuki Y."/>
            <person name="Ishii Y."/>
            <person name="Asakawa S."/>
            <person name="Takano H."/>
            <person name="Ohta N."/>
            <person name="Kuroiwa H."/>
            <person name="Tanaka K."/>
            <person name="Shimizu N."/>
            <person name="Sugano S."/>
            <person name="Sato N."/>
            <person name="Nozaki H."/>
            <person name="Ogasawara N."/>
            <person name="Kohara Y."/>
            <person name="Kuroiwa T."/>
        </authorList>
    </citation>
    <scope>NUCLEOTIDE SEQUENCE [LARGE SCALE GENOMIC DNA]</scope>
    <source>
        <strain evidence="4 5">10D</strain>
    </source>
</reference>
<dbReference type="OMA" id="HSHIVTV"/>
<dbReference type="HOGENOM" id="CLU_646203_0_0_1"/>
<dbReference type="SUPFAM" id="SSF52425">
    <property type="entry name" value="Cryptochrome/photolyase, N-terminal domain"/>
    <property type="match status" value="1"/>
</dbReference>
<dbReference type="Gene3D" id="3.40.50.620">
    <property type="entry name" value="HUPs"/>
    <property type="match status" value="1"/>
</dbReference>
<accession>M1UTM9</accession>
<dbReference type="GeneID" id="16995246"/>
<proteinExistence type="inferred from homology"/>
<evidence type="ECO:0000313" key="4">
    <source>
        <dbReference type="EMBL" id="BAM81166.1"/>
    </source>
</evidence>
<dbReference type="Proteomes" id="UP000007014">
    <property type="component" value="Chromosome 14"/>
</dbReference>
<gene>
    <name evidence="4" type="ORF">CYME_CMN022C</name>
</gene>
<dbReference type="GO" id="GO:0071949">
    <property type="term" value="F:FAD binding"/>
    <property type="evidence" value="ECO:0007669"/>
    <property type="project" value="TreeGrafter"/>
</dbReference>
<dbReference type="PANTHER" id="PTHR11455">
    <property type="entry name" value="CRYPTOCHROME"/>
    <property type="match status" value="1"/>
</dbReference>
<reference evidence="4 5" key="2">
    <citation type="journal article" date="2007" name="BMC Biol.">
        <title>A 100%-complete sequence reveals unusually simple genomic features in the hot-spring red alga Cyanidioschyzon merolae.</title>
        <authorList>
            <person name="Nozaki H."/>
            <person name="Takano H."/>
            <person name="Misumi O."/>
            <person name="Terasawa K."/>
            <person name="Matsuzaki M."/>
            <person name="Maruyama S."/>
            <person name="Nishida K."/>
            <person name="Yagisawa F."/>
            <person name="Yoshida Y."/>
            <person name="Fujiwara T."/>
            <person name="Takio S."/>
            <person name="Tamura K."/>
            <person name="Chung S.J."/>
            <person name="Nakamura S."/>
            <person name="Kuroiwa H."/>
            <person name="Tanaka K."/>
            <person name="Sato N."/>
            <person name="Kuroiwa T."/>
        </authorList>
    </citation>
    <scope>NUCLEOTIDE SEQUENCE [LARGE SCALE GENOMIC DNA]</scope>
    <source>
        <strain evidence="4 5">10D</strain>
    </source>
</reference>